<dbReference type="RefSeq" id="WP_116560034.1">
    <property type="nucleotide sequence ID" value="NZ_QDKM01000024.1"/>
</dbReference>
<gene>
    <name evidence="1" type="ORF">DDE20_18730</name>
</gene>
<keyword evidence="2" id="KW-1185">Reference proteome</keyword>
<protein>
    <submittedName>
        <fullName evidence="1">Uncharacterized protein</fullName>
    </submittedName>
</protein>
<evidence type="ECO:0000313" key="2">
    <source>
        <dbReference type="Proteomes" id="UP000245911"/>
    </source>
</evidence>
<dbReference type="AlphaFoldDB" id="A0A2T8HP68"/>
<dbReference type="OrthoDB" id="8442627at2"/>
<dbReference type="Proteomes" id="UP000245911">
    <property type="component" value="Unassembled WGS sequence"/>
</dbReference>
<name>A0A2T8HP68_9RHOB</name>
<reference evidence="1 2" key="1">
    <citation type="submission" date="2018-04" db="EMBL/GenBank/DDBJ databases">
        <title>Pararhodobacter oceanense sp. nov., isolated from marine intertidal sediment.</title>
        <authorList>
            <person name="Wang X.-L."/>
            <person name="Du Z.-J."/>
        </authorList>
    </citation>
    <scope>NUCLEOTIDE SEQUENCE [LARGE SCALE GENOMIC DNA]</scope>
    <source>
        <strain evidence="1 2">AM505</strain>
    </source>
</reference>
<accession>A0A2T8HP68</accession>
<proteinExistence type="predicted"/>
<sequence length="167" mass="18720">MLHSPYQFAFDWKDLLQRGDVVMFRFPVSEDDAPTEPPKARPCLVLDVIHRRGGAYVELAYGTTSEGGANRGYEVLVKQAASRAAAGLDKPTRFVGARRITVRIDHAGFECSADELSPIIGRLDAPLLDRMNNVRARIQAEADIAAHYREERRQVQTRGTLEDRGFH</sequence>
<organism evidence="1 2">
    <name type="scientific">Pararhodobacter oceanensis</name>
    <dbReference type="NCBI Taxonomy" id="2172121"/>
    <lineage>
        <taxon>Bacteria</taxon>
        <taxon>Pseudomonadati</taxon>
        <taxon>Pseudomonadota</taxon>
        <taxon>Alphaproteobacteria</taxon>
        <taxon>Rhodobacterales</taxon>
        <taxon>Paracoccaceae</taxon>
        <taxon>Pararhodobacter</taxon>
    </lineage>
</organism>
<evidence type="ECO:0000313" key="1">
    <source>
        <dbReference type="EMBL" id="PVH27227.1"/>
    </source>
</evidence>
<comment type="caution">
    <text evidence="1">The sequence shown here is derived from an EMBL/GenBank/DDBJ whole genome shotgun (WGS) entry which is preliminary data.</text>
</comment>
<dbReference type="EMBL" id="QDKM01000024">
    <property type="protein sequence ID" value="PVH27227.1"/>
    <property type="molecule type" value="Genomic_DNA"/>
</dbReference>